<feature type="compositionally biased region" description="Pro residues" evidence="1">
    <location>
        <begin position="1201"/>
        <end position="1216"/>
    </location>
</feature>
<feature type="compositionally biased region" description="Pro residues" evidence="1">
    <location>
        <begin position="800"/>
        <end position="809"/>
    </location>
</feature>
<feature type="region of interest" description="Disordered" evidence="1">
    <location>
        <begin position="796"/>
        <end position="815"/>
    </location>
</feature>
<feature type="region of interest" description="Disordered" evidence="1">
    <location>
        <begin position="500"/>
        <end position="521"/>
    </location>
</feature>
<evidence type="ECO:0000313" key="3">
    <source>
        <dbReference type="EMBL" id="RKP40207.1"/>
    </source>
</evidence>
<feature type="region of interest" description="Disordered" evidence="1">
    <location>
        <begin position="1"/>
        <end position="28"/>
    </location>
</feature>
<name>A0A4Q0A2C1_9FUNG</name>
<dbReference type="STRING" id="215637.A0A4Q0A2C1"/>
<feature type="region of interest" description="Disordered" evidence="1">
    <location>
        <begin position="1199"/>
        <end position="1229"/>
    </location>
</feature>
<feature type="compositionally biased region" description="Low complexity" evidence="1">
    <location>
        <begin position="1217"/>
        <end position="1229"/>
    </location>
</feature>
<feature type="region of interest" description="Disordered" evidence="1">
    <location>
        <begin position="937"/>
        <end position="986"/>
    </location>
</feature>
<proteinExistence type="predicted"/>
<dbReference type="InterPro" id="IPR039930">
    <property type="entry name" value="RALGAPB"/>
</dbReference>
<accession>A0A4Q0A2C1</accession>
<protein>
    <recommendedName>
        <fullName evidence="2">Ral GTPase-activating protein subunit alpha/beta N-terminal domain-containing protein</fullName>
    </recommendedName>
</protein>
<dbReference type="Gene3D" id="3.40.50.11210">
    <property type="entry name" value="Rap/Ran-GAP"/>
    <property type="match status" value="1"/>
</dbReference>
<gene>
    <name evidence="3" type="ORF">BJ085DRAFT_30333</name>
</gene>
<evidence type="ECO:0000313" key="4">
    <source>
        <dbReference type="Proteomes" id="UP000268162"/>
    </source>
</evidence>
<evidence type="ECO:0000256" key="1">
    <source>
        <dbReference type="SAM" id="MobiDB-lite"/>
    </source>
</evidence>
<dbReference type="Proteomes" id="UP000268162">
    <property type="component" value="Unassembled WGS sequence"/>
</dbReference>
<dbReference type="InterPro" id="IPR046859">
    <property type="entry name" value="RGPA/RALGAPB_N"/>
</dbReference>
<feature type="domain" description="Ral GTPase-activating protein subunit alpha/beta N-terminal" evidence="2">
    <location>
        <begin position="66"/>
        <end position="118"/>
    </location>
</feature>
<dbReference type="GO" id="GO:0005096">
    <property type="term" value="F:GTPase activator activity"/>
    <property type="evidence" value="ECO:0007669"/>
    <property type="project" value="InterPro"/>
</dbReference>
<reference evidence="4" key="1">
    <citation type="journal article" date="2018" name="Nat. Microbiol.">
        <title>Leveraging single-cell genomics to expand the fungal tree of life.</title>
        <authorList>
            <person name="Ahrendt S.R."/>
            <person name="Quandt C.A."/>
            <person name="Ciobanu D."/>
            <person name="Clum A."/>
            <person name="Salamov A."/>
            <person name="Andreopoulos B."/>
            <person name="Cheng J.F."/>
            <person name="Woyke T."/>
            <person name="Pelin A."/>
            <person name="Henrissat B."/>
            <person name="Reynolds N.K."/>
            <person name="Benny G.L."/>
            <person name="Smith M.E."/>
            <person name="James T.Y."/>
            <person name="Grigoriev I.V."/>
        </authorList>
    </citation>
    <scope>NUCLEOTIDE SEQUENCE [LARGE SCALE GENOMIC DNA]</scope>
    <source>
        <strain evidence="4">RSA 468</strain>
    </source>
</reference>
<organism evidence="3 4">
    <name type="scientific">Dimargaris cristalligena</name>
    <dbReference type="NCBI Taxonomy" id="215637"/>
    <lineage>
        <taxon>Eukaryota</taxon>
        <taxon>Fungi</taxon>
        <taxon>Fungi incertae sedis</taxon>
        <taxon>Zoopagomycota</taxon>
        <taxon>Kickxellomycotina</taxon>
        <taxon>Dimargaritomycetes</taxon>
        <taxon>Dimargaritales</taxon>
        <taxon>Dimargaritaceae</taxon>
        <taxon>Dimargaris</taxon>
    </lineage>
</organism>
<evidence type="ECO:0000259" key="2">
    <source>
        <dbReference type="Pfam" id="PF20412"/>
    </source>
</evidence>
<keyword evidence="4" id="KW-1185">Reference proteome</keyword>
<dbReference type="Pfam" id="PF20412">
    <property type="entry name" value="RALGAPB_N"/>
    <property type="match status" value="2"/>
</dbReference>
<dbReference type="GO" id="GO:0051056">
    <property type="term" value="P:regulation of small GTPase mediated signal transduction"/>
    <property type="evidence" value="ECO:0007669"/>
    <property type="project" value="InterPro"/>
</dbReference>
<dbReference type="PANTHER" id="PTHR21344:SF1">
    <property type="entry name" value="RAL GTPASE-ACTIVATING PROTEIN SUBUNIT BETA"/>
    <property type="match status" value="1"/>
</dbReference>
<feature type="compositionally biased region" description="Low complexity" evidence="1">
    <location>
        <begin position="512"/>
        <end position="521"/>
    </location>
</feature>
<sequence>MSLIFDPPGVGPNPPPSDQSSYSAKLPPALAPSFSNAHTSKRRSPLRASNITLVPGRIRESNQYTDYIELCKHILQIFSTAGRTVASGWSKETWTTLIRILLGVSDYLLSRYPPNQAESTHMFGKNGNSEHSPDMAPNERVSKKIDSVRLSRVGEELCESLIRLIPHRYWASYLRILTPYPVSVIPSPLSRQRLSTPSSTHQNLYELWLRSEIMDEESWDIIENAFQRWSHHLGIILEWNAVSLGLTNRMLRIMYSDCPYIGSSRVNIAFKGYQVKLDLPSEFTHYAWLKVLYHVRQPERLPPTSLNQLMVGVGRMVTLILSVGNLPRPALSPGSESHELYYPPPMAVIMDMVSPWLFAAARAGLIPPHHSPSASASMYAGARAKAYETLLKIFTTPQVDKGRPAERDLLAFYRLIRDGLGADECLQAIILHGQTLFLSDLEGIRMLIPEFLAAVKRVLPHLAPDFKLQVHVAESELRLAAFRMVGDLLSMPDYLGSLPLCPTTEPEPPSPKSGSAGPAAGCPGNLLPNGLGRLFLPGSARSGGAQPGPSGGRDSAAQFINCALAGGRSLGQLSREEQCELTVRWVREVYASPLENRGTTFSALKLKIGEIMMTTIVYESTAHNYEYMLRFLLLFILVDLKQYPEILEVASNLVRMSILEAHVPPEVLLNSLNFLVKLADLIPFTDTSGDWVSSTLLSLCDILERMTDASEISWNSLQLVVRTSVRLQPLDYLRIIAADTLTKLVNHITRSVIEIEPNVIELEWDDVGLIRENLAATFGDGSSSLWTPKVLDHSSAIGGAPPPPAPRPSLLPSGIPVVMASTDHRSEPPSPGSVDPELLSPTGSPETTPLMETDANPVDPVPQDNPHAMNQPHVQFFYIDHNVICIMQNIFNPEERPNQAIKGINHPRKSFGPSVIIAVRFPSGKLSWRLINAGDIPLRPEEGSGETDESNPPSPSTVSDGASPGKPPAGMSTRATPRASSYTSMDYSFDQTKEPVAALLGIRRCTAMRPSAPLRVGVTSTQQDLLASIRTILEANPPDPQHYATHIYQVPEIKPSHRQIDPDFVRIALSEMGYLSFQPEPSLTPLRLTQSLLSDIEALDTITERVLVSASVLYTRTEDLAWLDSISPRSPVSPEFVRFWETLGWCVELPTYRGFKGTLASSNLQQAMVYSDTQTEIMYYIPQLTVWCSLEASESVVGPHCPLPQPPPPPPPPPSAPSGQPAASPLEESGASSLESASNFYALFDQAVRRDVVSILWVDEPLVHSPRDLVTRLLNQHHGYYLEMKSYWASAGSGSANPVTTPTSSEPGLFPWDSAMLQGIAHPSHHRHTRQSNSRGSGSFAAAPFMPWLPMMFYLIVNPIPRTNGQLVRMTAVIVNPDQTNPQMQRSGVSCGTAIGILPWPDESPFKISAVFIASNPIPCQRTLY</sequence>
<dbReference type="EMBL" id="ML002219">
    <property type="protein sequence ID" value="RKP40207.1"/>
    <property type="molecule type" value="Genomic_DNA"/>
</dbReference>
<feature type="region of interest" description="Disordered" evidence="1">
    <location>
        <begin position="820"/>
        <end position="856"/>
    </location>
</feature>
<dbReference type="InterPro" id="IPR035974">
    <property type="entry name" value="Rap/Ran-GAP_sf"/>
</dbReference>
<dbReference type="PANTHER" id="PTHR21344">
    <property type="entry name" value="RAL GTPASE-ACTIVATING PROTEIN SUBUNIT BETA"/>
    <property type="match status" value="1"/>
</dbReference>
<feature type="domain" description="Ral GTPase-activating protein subunit alpha/beta N-terminal" evidence="2">
    <location>
        <begin position="200"/>
        <end position="256"/>
    </location>
</feature>
<feature type="compositionally biased region" description="Polar residues" evidence="1">
    <location>
        <begin position="973"/>
        <end position="986"/>
    </location>
</feature>
<dbReference type="SUPFAM" id="SSF111347">
    <property type="entry name" value="Rap/Ran-GAP"/>
    <property type="match status" value="1"/>
</dbReference>